<dbReference type="EMBL" id="FPBV01000016">
    <property type="protein sequence ID" value="SFU97467.1"/>
    <property type="molecule type" value="Genomic_DNA"/>
</dbReference>
<dbReference type="Pfam" id="PF01402">
    <property type="entry name" value="RHH_1"/>
    <property type="match status" value="1"/>
</dbReference>
<evidence type="ECO:0000313" key="2">
    <source>
        <dbReference type="EMBL" id="SFU97467.1"/>
    </source>
</evidence>
<feature type="domain" description="Ribbon-helix-helix protein CopG" evidence="1">
    <location>
        <begin position="7"/>
        <end position="45"/>
    </location>
</feature>
<keyword evidence="3" id="KW-1185">Reference proteome</keyword>
<name>A0A1I7KJ65_9BACL</name>
<dbReference type="SUPFAM" id="SSF47598">
    <property type="entry name" value="Ribbon-helix-helix"/>
    <property type="match status" value="1"/>
</dbReference>
<dbReference type="eggNOG" id="COG0864">
    <property type="taxonomic scope" value="Bacteria"/>
</dbReference>
<dbReference type="STRING" id="392015.SAMN05421543_11659"/>
<reference evidence="3" key="1">
    <citation type="submission" date="2016-10" db="EMBL/GenBank/DDBJ databases">
        <authorList>
            <person name="Varghese N."/>
        </authorList>
    </citation>
    <scope>NUCLEOTIDE SEQUENCE [LARGE SCALE GENOMIC DNA]</scope>
    <source>
        <strain evidence="3">DSM 17980</strain>
    </source>
</reference>
<proteinExistence type="predicted"/>
<gene>
    <name evidence="2" type="ORF">SAMN05421543_11659</name>
</gene>
<organism evidence="2 3">
    <name type="scientific">Alicyclobacillus macrosporangiidus</name>
    <dbReference type="NCBI Taxonomy" id="392015"/>
    <lineage>
        <taxon>Bacteria</taxon>
        <taxon>Bacillati</taxon>
        <taxon>Bacillota</taxon>
        <taxon>Bacilli</taxon>
        <taxon>Bacillales</taxon>
        <taxon>Alicyclobacillaceae</taxon>
        <taxon>Alicyclobacillus</taxon>
    </lineage>
</organism>
<evidence type="ECO:0000259" key="1">
    <source>
        <dbReference type="Pfam" id="PF01402"/>
    </source>
</evidence>
<dbReference type="GO" id="GO:0006355">
    <property type="term" value="P:regulation of DNA-templated transcription"/>
    <property type="evidence" value="ECO:0007669"/>
    <property type="project" value="InterPro"/>
</dbReference>
<accession>A0A1I7KJ65</accession>
<dbReference type="InterPro" id="IPR013321">
    <property type="entry name" value="Arc_rbn_hlx_hlx"/>
</dbReference>
<protein>
    <submittedName>
        <fullName evidence="2">CopG family transcriptional regulator / antitoxin EndoAI</fullName>
    </submittedName>
</protein>
<sequence>MSNGNTKRVVVNIPQQLLEQVDGIALRAQTNRSEIIREAMRRYVTEHWKADIRAAMQQGYLEMARINLRIALEAFPLEHEAGGTVERLVSGV</sequence>
<dbReference type="Proteomes" id="UP000183508">
    <property type="component" value="Unassembled WGS sequence"/>
</dbReference>
<dbReference type="CDD" id="cd22231">
    <property type="entry name" value="RHH_NikR_HicB-like"/>
    <property type="match status" value="1"/>
</dbReference>
<dbReference type="Gene3D" id="1.10.1220.10">
    <property type="entry name" value="Met repressor-like"/>
    <property type="match status" value="1"/>
</dbReference>
<evidence type="ECO:0000313" key="3">
    <source>
        <dbReference type="Proteomes" id="UP000183508"/>
    </source>
</evidence>
<dbReference type="InterPro" id="IPR002145">
    <property type="entry name" value="CopG"/>
</dbReference>
<dbReference type="InterPro" id="IPR010985">
    <property type="entry name" value="Ribbon_hlx_hlx"/>
</dbReference>
<dbReference type="AlphaFoldDB" id="A0A1I7KJ65"/>